<keyword evidence="6" id="KW-1185">Reference proteome</keyword>
<dbReference type="PANTHER" id="PTHR45647:SF139">
    <property type="entry name" value="OS02G0152300 PROTEIN"/>
    <property type="match status" value="1"/>
</dbReference>
<dbReference type="InterPro" id="IPR008271">
    <property type="entry name" value="Ser/Thr_kinase_AS"/>
</dbReference>
<feature type="repeat" description="ANK" evidence="2">
    <location>
        <begin position="67"/>
        <end position="99"/>
    </location>
</feature>
<dbReference type="SUPFAM" id="SSF48403">
    <property type="entry name" value="Ankyrin repeat"/>
    <property type="match status" value="1"/>
</dbReference>
<organism evidence="5 6">
    <name type="scientific">Tribonema minus</name>
    <dbReference type="NCBI Taxonomy" id="303371"/>
    <lineage>
        <taxon>Eukaryota</taxon>
        <taxon>Sar</taxon>
        <taxon>Stramenopiles</taxon>
        <taxon>Ochrophyta</taxon>
        <taxon>PX clade</taxon>
        <taxon>Xanthophyceae</taxon>
        <taxon>Tribonematales</taxon>
        <taxon>Tribonemataceae</taxon>
        <taxon>Tribonema</taxon>
    </lineage>
</organism>
<evidence type="ECO:0000256" key="3">
    <source>
        <dbReference type="SAM" id="Coils"/>
    </source>
</evidence>
<evidence type="ECO:0000313" key="5">
    <source>
        <dbReference type="EMBL" id="KAG5179036.1"/>
    </source>
</evidence>
<dbReference type="OrthoDB" id="206587at2759"/>
<dbReference type="InterPro" id="IPR011009">
    <property type="entry name" value="Kinase-like_dom_sf"/>
</dbReference>
<dbReference type="PANTHER" id="PTHR45647">
    <property type="entry name" value="OS02G0152300 PROTEIN"/>
    <property type="match status" value="1"/>
</dbReference>
<dbReference type="Pfam" id="PF12796">
    <property type="entry name" value="Ank_2"/>
    <property type="match status" value="1"/>
</dbReference>
<dbReference type="PROSITE" id="PS50011">
    <property type="entry name" value="PROTEIN_KINASE_DOM"/>
    <property type="match status" value="1"/>
</dbReference>
<keyword evidence="5" id="KW-0418">Kinase</keyword>
<dbReference type="Gene3D" id="1.10.510.10">
    <property type="entry name" value="Transferase(Phosphotransferase) domain 1"/>
    <property type="match status" value="1"/>
</dbReference>
<dbReference type="InterPro" id="IPR002110">
    <property type="entry name" value="Ankyrin_rpt"/>
</dbReference>
<proteinExistence type="predicted"/>
<evidence type="ECO:0000313" key="6">
    <source>
        <dbReference type="Proteomes" id="UP000664859"/>
    </source>
</evidence>
<feature type="coiled-coil region" evidence="3">
    <location>
        <begin position="243"/>
        <end position="270"/>
    </location>
</feature>
<dbReference type="InterPro" id="IPR001245">
    <property type="entry name" value="Ser-Thr/Tyr_kinase_cat_dom"/>
</dbReference>
<sequence>MSGIDIWEAASEGDLDAVQEYLAANGNPNARDSTYHAPLHHAARGGHRDVVDALLGRGAGVSIQTQSGETPLHCACAAGHTRCALALLAAGADPSHRDFRGRTAADELATRREGGGGGDEDASHLQWLLTEASRDAIKLSAKRALRHSDALAPPLPPPDAAAGDDYRGADEAAALNAAAAADAPPTAAAAHTEVLRLLKETTALEARAAAAEARAAQSEGSLAAAVAELAAARERVSALGDALRQRDAQVSALSRRLAAAEEALRSAGAQGSAAAALEPRVYSAADLSTACEGFAVTRLVGRGSSGAVYRGTLQGNEVAVLMMCRHESLLPLLGLCLEEPLSLVYPYMANGSLDVHLHGAARRGALTWRVRVSAALAVASALHYLHTPWGSKPAICHRDVKPANVLLDESMAVRLGDAGIASIMDQSRGVNGTAATQLQGTLNYLDPAYLRTGALTEKSDIYSLGVVIVELLMGSVCTPGMVNRVRGSLLGSASTLADGSVEWPEGAVDKLGQQAHSCCHEDPAKRPELPSVITALEELVGGAPTGSEDAAQPRECKICLSARPNTRFRPCLHSVACEQDASLLLERRGRCPLCRELILDIEIGEFSQTFVVA</sequence>
<dbReference type="InterPro" id="IPR013083">
    <property type="entry name" value="Znf_RING/FYVE/PHD"/>
</dbReference>
<dbReference type="PROSITE" id="PS50088">
    <property type="entry name" value="ANK_REPEAT"/>
    <property type="match status" value="2"/>
</dbReference>
<comment type="caution">
    <text evidence="5">The sequence shown here is derived from an EMBL/GenBank/DDBJ whole genome shotgun (WGS) entry which is preliminary data.</text>
</comment>
<dbReference type="GO" id="GO:0005524">
    <property type="term" value="F:ATP binding"/>
    <property type="evidence" value="ECO:0007669"/>
    <property type="project" value="InterPro"/>
</dbReference>
<accession>A0A836CCE9</accession>
<dbReference type="EMBL" id="JAFCMP010000501">
    <property type="protein sequence ID" value="KAG5179036.1"/>
    <property type="molecule type" value="Genomic_DNA"/>
</dbReference>
<dbReference type="SUPFAM" id="SSF56112">
    <property type="entry name" value="Protein kinase-like (PK-like)"/>
    <property type="match status" value="1"/>
</dbReference>
<dbReference type="Pfam" id="PF07714">
    <property type="entry name" value="PK_Tyr_Ser-Thr"/>
    <property type="match status" value="1"/>
</dbReference>
<evidence type="ECO:0000259" key="4">
    <source>
        <dbReference type="PROSITE" id="PS50011"/>
    </source>
</evidence>
<keyword evidence="3" id="KW-0175">Coiled coil</keyword>
<evidence type="ECO:0000256" key="1">
    <source>
        <dbReference type="ARBA" id="ARBA00022786"/>
    </source>
</evidence>
<keyword evidence="1" id="KW-0833">Ubl conjugation pathway</keyword>
<feature type="domain" description="Protein kinase" evidence="4">
    <location>
        <begin position="259"/>
        <end position="540"/>
    </location>
</feature>
<protein>
    <submittedName>
        <fullName evidence="5">Receptor protein kinase-like protein</fullName>
    </submittedName>
</protein>
<dbReference type="PIRSF" id="PIRSF000654">
    <property type="entry name" value="Integrin-linked_kinase"/>
    <property type="match status" value="1"/>
</dbReference>
<dbReference type="Proteomes" id="UP000664859">
    <property type="component" value="Unassembled WGS sequence"/>
</dbReference>
<dbReference type="Gene3D" id="3.30.40.10">
    <property type="entry name" value="Zinc/RING finger domain, C3HC4 (zinc finger)"/>
    <property type="match status" value="1"/>
</dbReference>
<dbReference type="InterPro" id="IPR036770">
    <property type="entry name" value="Ankyrin_rpt-contain_sf"/>
</dbReference>
<reference evidence="5" key="1">
    <citation type="submission" date="2021-02" db="EMBL/GenBank/DDBJ databases">
        <title>First Annotated Genome of the Yellow-green Alga Tribonema minus.</title>
        <authorList>
            <person name="Mahan K.M."/>
        </authorList>
    </citation>
    <scope>NUCLEOTIDE SEQUENCE</scope>
    <source>
        <strain evidence="5">UTEX B ZZ1240</strain>
    </source>
</reference>
<feature type="repeat" description="ANK" evidence="2">
    <location>
        <begin position="34"/>
        <end position="66"/>
    </location>
</feature>
<dbReference type="PROSITE" id="PS50297">
    <property type="entry name" value="ANK_REP_REGION"/>
    <property type="match status" value="2"/>
</dbReference>
<dbReference type="InterPro" id="IPR051348">
    <property type="entry name" value="U-box_ubiquitin_ligases"/>
</dbReference>
<dbReference type="GO" id="GO:0004672">
    <property type="term" value="F:protein kinase activity"/>
    <property type="evidence" value="ECO:0007669"/>
    <property type="project" value="InterPro"/>
</dbReference>
<keyword evidence="5" id="KW-0808">Transferase</keyword>
<dbReference type="AlphaFoldDB" id="A0A836CCE9"/>
<keyword evidence="2" id="KW-0040">ANK repeat</keyword>
<keyword evidence="5" id="KW-0675">Receptor</keyword>
<dbReference type="SMART" id="SM00248">
    <property type="entry name" value="ANK"/>
    <property type="match status" value="2"/>
</dbReference>
<dbReference type="InterPro" id="IPR000719">
    <property type="entry name" value="Prot_kinase_dom"/>
</dbReference>
<gene>
    <name evidence="5" type="ORF">JKP88DRAFT_264380</name>
</gene>
<dbReference type="Gene3D" id="3.30.200.20">
    <property type="entry name" value="Phosphorylase Kinase, domain 1"/>
    <property type="match status" value="2"/>
</dbReference>
<name>A0A836CCE9_9STRA</name>
<dbReference type="Gene3D" id="1.25.40.20">
    <property type="entry name" value="Ankyrin repeat-containing domain"/>
    <property type="match status" value="2"/>
</dbReference>
<evidence type="ECO:0000256" key="2">
    <source>
        <dbReference type="PROSITE-ProRule" id="PRU00023"/>
    </source>
</evidence>
<dbReference type="SUPFAM" id="SSF57850">
    <property type="entry name" value="RING/U-box"/>
    <property type="match status" value="1"/>
</dbReference>
<dbReference type="PROSITE" id="PS00108">
    <property type="entry name" value="PROTEIN_KINASE_ST"/>
    <property type="match status" value="1"/>
</dbReference>
<dbReference type="SMART" id="SM00220">
    <property type="entry name" value="S_TKc"/>
    <property type="match status" value="1"/>
</dbReference>
<dbReference type="Pfam" id="PF13920">
    <property type="entry name" value="zf-C3HC4_3"/>
    <property type="match status" value="1"/>
</dbReference>